<dbReference type="AlphaFoldDB" id="A0A923N1N2"/>
<reference evidence="1 2" key="1">
    <citation type="submission" date="2020-08" db="EMBL/GenBank/DDBJ databases">
        <title>Description of novel Flavobacterium F-392 isolate.</title>
        <authorList>
            <person name="Saticioglu I.B."/>
            <person name="Duman M."/>
            <person name="Altun S."/>
        </authorList>
    </citation>
    <scope>NUCLEOTIDE SEQUENCE [LARGE SCALE GENOMIC DNA]</scope>
    <source>
        <strain evidence="1 2">F-392</strain>
    </source>
</reference>
<dbReference type="EMBL" id="JACRUL010000048">
    <property type="protein sequence ID" value="MBC5845679.1"/>
    <property type="molecule type" value="Genomic_DNA"/>
</dbReference>
<gene>
    <name evidence="1" type="ORF">H8R25_14700</name>
</gene>
<accession>A0A923N1N2</accession>
<keyword evidence="2" id="KW-1185">Reference proteome</keyword>
<evidence type="ECO:0000313" key="2">
    <source>
        <dbReference type="Proteomes" id="UP000641454"/>
    </source>
</evidence>
<evidence type="ECO:0000313" key="1">
    <source>
        <dbReference type="EMBL" id="MBC5845679.1"/>
    </source>
</evidence>
<name>A0A923N1N2_9FLAO</name>
<dbReference type="RefSeq" id="WP_187020582.1">
    <property type="nucleotide sequence ID" value="NZ_JACRUK010000050.1"/>
</dbReference>
<sequence>MNKKIKITVKHYINDKLKANGFSERKKYPIYVRVSFLRKNFRFRSTFLKWYYTESDFEITENKKVMDYETEIINFIVEKDNSIDDLSQYLYLMKYDIINVVKQDLLSKRLFEGLNFYEKIGVEINNLIHIKTNINSVALWHVLKIDREVNNDFFALIDENLIDNEKVRRYLLFIKMILKFEKDNYNDVYFNCYEWKYKKGKLKFIEYFENNNLDFFDVIYLIDSYIDVCELDHNN</sequence>
<dbReference type="Proteomes" id="UP000641454">
    <property type="component" value="Unassembled WGS sequence"/>
</dbReference>
<protein>
    <submittedName>
        <fullName evidence="1">Uncharacterized protein</fullName>
    </submittedName>
</protein>
<comment type="caution">
    <text evidence="1">The sequence shown here is derived from an EMBL/GenBank/DDBJ whole genome shotgun (WGS) entry which is preliminary data.</text>
</comment>
<organism evidence="1 2">
    <name type="scientific">Flavobacterium muglaense</name>
    <dbReference type="NCBI Taxonomy" id="2764716"/>
    <lineage>
        <taxon>Bacteria</taxon>
        <taxon>Pseudomonadati</taxon>
        <taxon>Bacteroidota</taxon>
        <taxon>Flavobacteriia</taxon>
        <taxon>Flavobacteriales</taxon>
        <taxon>Flavobacteriaceae</taxon>
        <taxon>Flavobacterium</taxon>
    </lineage>
</organism>
<proteinExistence type="predicted"/>